<dbReference type="InterPro" id="IPR007446">
    <property type="entry name" value="PilP"/>
</dbReference>
<evidence type="ECO:0000313" key="4">
    <source>
        <dbReference type="Proteomes" id="UP000078476"/>
    </source>
</evidence>
<protein>
    <submittedName>
        <fullName evidence="3">Pilus assembly protein PilP</fullName>
    </submittedName>
</protein>
<dbReference type="RefSeq" id="WP_066978341.1">
    <property type="nucleotide sequence ID" value="NZ_LUUI01000055.1"/>
</dbReference>
<evidence type="ECO:0000256" key="1">
    <source>
        <dbReference type="SAM" id="MobiDB-lite"/>
    </source>
</evidence>
<evidence type="ECO:0000313" key="3">
    <source>
        <dbReference type="EMBL" id="OAI20104.1"/>
    </source>
</evidence>
<feature type="chain" id="PRO_5008069482" evidence="2">
    <location>
        <begin position="30"/>
        <end position="184"/>
    </location>
</feature>
<dbReference type="PIRSF" id="PIRSF016481">
    <property type="entry name" value="Pilus_assembly_PilP"/>
    <property type="match status" value="1"/>
</dbReference>
<dbReference type="Gene3D" id="2.30.30.830">
    <property type="match status" value="1"/>
</dbReference>
<feature type="region of interest" description="Disordered" evidence="1">
    <location>
        <begin position="71"/>
        <end position="98"/>
    </location>
</feature>
<dbReference type="AlphaFoldDB" id="A0A177NRC7"/>
<comment type="caution">
    <text evidence="3">The sequence shown here is derived from an EMBL/GenBank/DDBJ whole genome shotgun (WGS) entry which is preliminary data.</text>
</comment>
<feature type="signal peptide" evidence="2">
    <location>
        <begin position="1"/>
        <end position="29"/>
    </location>
</feature>
<dbReference type="PROSITE" id="PS51257">
    <property type="entry name" value="PROKAR_LIPOPROTEIN"/>
    <property type="match status" value="1"/>
</dbReference>
<sequence>MIVHFKSLGANRSITLLCSALLSLLTACANDDLSDLNRFIQEVKSRPKGTIQPLPENKIVETYIFQPQGLRDPFKPSEKNNDEAGLDTTGVGGIRPDTDRRKEELEAFSLDSLRMMGTLKDHQGLWGLIMAKDGTIHSVQVGNHMGQNYGKITRILEDRIELMEIVPDKPGTWREQQATLALAE</sequence>
<accession>A0A177NRC7</accession>
<evidence type="ECO:0000256" key="2">
    <source>
        <dbReference type="SAM" id="SignalP"/>
    </source>
</evidence>
<dbReference type="EMBL" id="LUUI01000055">
    <property type="protein sequence ID" value="OAI20104.1"/>
    <property type="molecule type" value="Genomic_DNA"/>
</dbReference>
<name>A0A177NRC7_9GAMM</name>
<dbReference type="Proteomes" id="UP000078476">
    <property type="component" value="Unassembled WGS sequence"/>
</dbReference>
<organism evidence="3 4">
    <name type="scientific">Methylomonas lenta</name>
    <dbReference type="NCBI Taxonomy" id="980561"/>
    <lineage>
        <taxon>Bacteria</taxon>
        <taxon>Pseudomonadati</taxon>
        <taxon>Pseudomonadota</taxon>
        <taxon>Gammaproteobacteria</taxon>
        <taxon>Methylococcales</taxon>
        <taxon>Methylococcaceae</taxon>
        <taxon>Methylomonas</taxon>
    </lineage>
</organism>
<gene>
    <name evidence="3" type="ORF">A1359_03585</name>
</gene>
<dbReference type="Pfam" id="PF04351">
    <property type="entry name" value="PilP"/>
    <property type="match status" value="1"/>
</dbReference>
<keyword evidence="2" id="KW-0732">Signal</keyword>
<dbReference type="OrthoDB" id="5296580at2"/>
<reference evidence="3 4" key="1">
    <citation type="submission" date="2016-03" db="EMBL/GenBank/DDBJ databases">
        <authorList>
            <person name="Ploux O."/>
        </authorList>
    </citation>
    <scope>NUCLEOTIDE SEQUENCE [LARGE SCALE GENOMIC DNA]</scope>
    <source>
        <strain evidence="3 4">R-45370</strain>
    </source>
</reference>
<proteinExistence type="predicted"/>
<feature type="compositionally biased region" description="Basic and acidic residues" evidence="1">
    <location>
        <begin position="72"/>
        <end position="82"/>
    </location>
</feature>
<keyword evidence="4" id="KW-1185">Reference proteome</keyword>
<dbReference type="STRING" id="980561.A1359_03585"/>